<feature type="transmembrane region" description="Helical" evidence="6">
    <location>
        <begin position="367"/>
        <end position="385"/>
    </location>
</feature>
<evidence type="ECO:0000256" key="6">
    <source>
        <dbReference type="SAM" id="Phobius"/>
    </source>
</evidence>
<dbReference type="Pfam" id="PF03600">
    <property type="entry name" value="CitMHS"/>
    <property type="match status" value="1"/>
</dbReference>
<accession>A0A6P1ZKE9</accession>
<evidence type="ECO:0000256" key="3">
    <source>
        <dbReference type="ARBA" id="ARBA00022692"/>
    </source>
</evidence>
<feature type="transmembrane region" description="Helical" evidence="6">
    <location>
        <begin position="450"/>
        <end position="474"/>
    </location>
</feature>
<keyword evidence="5 6" id="KW-0472">Membrane</keyword>
<feature type="transmembrane region" description="Helical" evidence="6">
    <location>
        <begin position="51"/>
        <end position="77"/>
    </location>
</feature>
<evidence type="ECO:0000313" key="8">
    <source>
        <dbReference type="EMBL" id="TVM36063.1"/>
    </source>
</evidence>
<proteinExistence type="predicted"/>
<dbReference type="PANTHER" id="PTHR10283">
    <property type="entry name" value="SOLUTE CARRIER FAMILY 13 MEMBER"/>
    <property type="match status" value="1"/>
</dbReference>
<sequence>MKVFGRWEFNSIGLLNTLIGISIMLFGRFAPPPSIVVPASEKLLNLGLPQVDGGVLLSITPMGMAMISLFVGVVYLWTAVDTLWPSFLGVLLLGMSGYMSMPQVLGKFMGNPMVVMIFFLFIFAAVLIKSNLSAYLAHWFMTRKIVQGKPWAFTGTILLATYCVAFFEQTSACFLMWPALYIIFDHAGFKKGDKYVSVMIVYTMVMALLCFATDPVKGGAFYLLSNMDNLAASSSDIAIVPINYAKYLFFGVCVSLVCIAAMLFAMRFIFRIDVSPIKNINMAEIEKDELPPMSIQQKIIILLFVFYAAWLLLPGIIGRDNIIGDFLAKNALGGTLLVTFILSFVHIGKKPIADIVETNSAYPWRTLFLIATAFLLGGSMTGQGTNVTLFMEYLLRDYLSGLNGVMLTVAVIVIGILVTNFFNSVVAGLVLTPVLLAICQAFQLDASPVIVCFFYIVLVAAATPAASPFAAILYDNTQWVAKKDVAFHAALASAIVVCVLIVAGIPLARFLF</sequence>
<dbReference type="OrthoDB" id="5445144at2"/>
<dbReference type="PANTHER" id="PTHR10283:SF125">
    <property type="entry name" value="MG(2+)_CITRATE COMPLEX SECONDARY TRANSPORTER"/>
    <property type="match status" value="1"/>
</dbReference>
<evidence type="ECO:0000256" key="2">
    <source>
        <dbReference type="ARBA" id="ARBA00022448"/>
    </source>
</evidence>
<gene>
    <name evidence="8" type="ORF">DQK91_05315</name>
</gene>
<feature type="transmembrane region" description="Helical" evidence="6">
    <location>
        <begin position="244"/>
        <end position="270"/>
    </location>
</feature>
<dbReference type="EMBL" id="QMIF01000002">
    <property type="protein sequence ID" value="TVM36063.1"/>
    <property type="molecule type" value="Genomic_DNA"/>
</dbReference>
<keyword evidence="3 6" id="KW-0812">Transmembrane</keyword>
<feature type="transmembrane region" description="Helical" evidence="6">
    <location>
        <begin position="486"/>
        <end position="508"/>
    </location>
</feature>
<feature type="transmembrane region" description="Helical" evidence="6">
    <location>
        <begin position="12"/>
        <end position="30"/>
    </location>
</feature>
<evidence type="ECO:0000313" key="9">
    <source>
        <dbReference type="Proteomes" id="UP000434052"/>
    </source>
</evidence>
<feature type="transmembrane region" description="Helical" evidence="6">
    <location>
        <begin position="83"/>
        <end position="101"/>
    </location>
</feature>
<feature type="transmembrane region" description="Helical" evidence="6">
    <location>
        <begin position="330"/>
        <end position="347"/>
    </location>
</feature>
<feature type="transmembrane region" description="Helical" evidence="6">
    <location>
        <begin position="196"/>
        <end position="224"/>
    </location>
</feature>
<keyword evidence="4 6" id="KW-1133">Transmembrane helix</keyword>
<evidence type="ECO:0000259" key="7">
    <source>
        <dbReference type="Pfam" id="PF03600"/>
    </source>
</evidence>
<protein>
    <recommendedName>
        <fullName evidence="7">Citrate transporter-like domain-containing protein</fullName>
    </recommendedName>
</protein>
<keyword evidence="2" id="KW-0813">Transport</keyword>
<feature type="transmembrane region" description="Helical" evidence="6">
    <location>
        <begin position="299"/>
        <end position="318"/>
    </location>
</feature>
<feature type="domain" description="Citrate transporter-like" evidence="7">
    <location>
        <begin position="74"/>
        <end position="425"/>
    </location>
</feature>
<organism evidence="8 9">
    <name type="scientific">Oceanidesulfovibrio marinus</name>
    <dbReference type="NCBI Taxonomy" id="370038"/>
    <lineage>
        <taxon>Bacteria</taxon>
        <taxon>Pseudomonadati</taxon>
        <taxon>Thermodesulfobacteriota</taxon>
        <taxon>Desulfovibrionia</taxon>
        <taxon>Desulfovibrionales</taxon>
        <taxon>Desulfovibrionaceae</taxon>
        <taxon>Oceanidesulfovibrio</taxon>
    </lineage>
</organism>
<dbReference type="AlphaFoldDB" id="A0A6P1ZKE9"/>
<reference evidence="8 9" key="1">
    <citation type="submission" date="2018-06" db="EMBL/GenBank/DDBJ databases">
        <title>Complete genome of Desulfovibrio marinus P48SEP.</title>
        <authorList>
            <person name="Crispim J.S."/>
            <person name="Vidigal P.M.P."/>
            <person name="Silva L.C.F."/>
            <person name="Araujo L.C."/>
            <person name="Laguardia C.N."/>
            <person name="Dias R.S."/>
            <person name="Sousa M.P."/>
            <person name="Paula S.O."/>
            <person name="Silva C."/>
        </authorList>
    </citation>
    <scope>NUCLEOTIDE SEQUENCE [LARGE SCALE GENOMIC DNA]</scope>
    <source>
        <strain evidence="8 9">P48SEP</strain>
    </source>
</reference>
<feature type="transmembrane region" description="Helical" evidence="6">
    <location>
        <begin position="405"/>
        <end position="438"/>
    </location>
</feature>
<dbReference type="GO" id="GO:0022857">
    <property type="term" value="F:transmembrane transporter activity"/>
    <property type="evidence" value="ECO:0007669"/>
    <property type="project" value="TreeGrafter"/>
</dbReference>
<evidence type="ECO:0000256" key="1">
    <source>
        <dbReference type="ARBA" id="ARBA00004141"/>
    </source>
</evidence>
<evidence type="ECO:0000256" key="4">
    <source>
        <dbReference type="ARBA" id="ARBA00022989"/>
    </source>
</evidence>
<name>A0A6P1ZKE9_9BACT</name>
<evidence type="ECO:0000256" key="5">
    <source>
        <dbReference type="ARBA" id="ARBA00023136"/>
    </source>
</evidence>
<dbReference type="Proteomes" id="UP000434052">
    <property type="component" value="Unassembled WGS sequence"/>
</dbReference>
<comment type="subcellular location">
    <subcellularLocation>
        <location evidence="1">Membrane</location>
        <topology evidence="1">Multi-pass membrane protein</topology>
    </subcellularLocation>
</comment>
<dbReference type="InterPro" id="IPR004680">
    <property type="entry name" value="Cit_transptr-like_dom"/>
</dbReference>
<dbReference type="RefSeq" id="WP_144234395.1">
    <property type="nucleotide sequence ID" value="NZ_QMIF01000002.1"/>
</dbReference>
<feature type="transmembrane region" description="Helical" evidence="6">
    <location>
        <begin position="157"/>
        <end position="184"/>
    </location>
</feature>
<feature type="transmembrane region" description="Helical" evidence="6">
    <location>
        <begin position="113"/>
        <end position="137"/>
    </location>
</feature>
<comment type="caution">
    <text evidence="8">The sequence shown here is derived from an EMBL/GenBank/DDBJ whole genome shotgun (WGS) entry which is preliminary data.</text>
</comment>
<dbReference type="GO" id="GO:0005886">
    <property type="term" value="C:plasma membrane"/>
    <property type="evidence" value="ECO:0007669"/>
    <property type="project" value="TreeGrafter"/>
</dbReference>